<keyword evidence="1" id="KW-0812">Transmembrane</keyword>
<feature type="transmembrane region" description="Helical" evidence="1">
    <location>
        <begin position="88"/>
        <end position="106"/>
    </location>
</feature>
<dbReference type="PANTHER" id="PTHR40448">
    <property type="entry name" value="TWO-COMPONENT SENSOR HISTIDINE KINASE"/>
    <property type="match status" value="1"/>
</dbReference>
<keyword evidence="1" id="KW-1133">Transmembrane helix</keyword>
<feature type="domain" description="SpoOB alpha-helical" evidence="3">
    <location>
        <begin position="229"/>
        <end position="281"/>
    </location>
</feature>
<evidence type="ECO:0000259" key="2">
    <source>
        <dbReference type="Pfam" id="PF14501"/>
    </source>
</evidence>
<dbReference type="PANTHER" id="PTHR40448:SF1">
    <property type="entry name" value="TWO-COMPONENT SENSOR HISTIDINE KINASE"/>
    <property type="match status" value="1"/>
</dbReference>
<reference evidence="4" key="1">
    <citation type="submission" date="2017-04" db="EMBL/GenBank/DDBJ databases">
        <title>Complete Genome Sequences of Twelve Strains of a Stable Defined Moderately Diverse Mouse Microbiota 2 (sDMDMm2).</title>
        <authorList>
            <person name="Uchimura Y."/>
            <person name="Wyss M."/>
            <person name="Brugiroux S."/>
            <person name="Limenitakis J.P."/>
            <person name="Stecher B."/>
            <person name="McCoy K.D."/>
            <person name="Macpherson A.J."/>
        </authorList>
    </citation>
    <scope>NUCLEOTIDE SEQUENCE</scope>
    <source>
        <strain evidence="4">YL58</strain>
    </source>
</reference>
<feature type="transmembrane region" description="Helical" evidence="1">
    <location>
        <begin position="189"/>
        <end position="213"/>
    </location>
</feature>
<feature type="transmembrane region" description="Helical" evidence="1">
    <location>
        <begin position="41"/>
        <end position="59"/>
    </location>
</feature>
<dbReference type="Pfam" id="PF14689">
    <property type="entry name" value="SPOB_a"/>
    <property type="match status" value="1"/>
</dbReference>
<dbReference type="KEGG" id="byl:A4V09_01305"/>
<dbReference type="OrthoDB" id="9816523at2"/>
<dbReference type="RefSeq" id="WP_084043389.1">
    <property type="nucleotide sequence ID" value="NZ_CP015405.2"/>
</dbReference>
<evidence type="ECO:0000256" key="1">
    <source>
        <dbReference type="SAM" id="Phobius"/>
    </source>
</evidence>
<evidence type="ECO:0008006" key="6">
    <source>
        <dbReference type="Google" id="ProtNLM"/>
    </source>
</evidence>
<sequence>MTSQSISQLEYLCNFTGTCTYVIFLFLLLRKFLTPRSNKKWFTLLSFLILPSLSQPYIYPEEMTGTVGVLLLFIVYLLIIFKGTFLERLSVCIVIYPILISLNFLTENIGYQLWDLNQDMSLTAQTVLHTLTIYLRIPAWYLIWRMSRKWIPHVRELTVRMWLVIDIISLASAVGLITFIYYSPMDRAYTSYPACIACFLTSMGALYLTSYVAKTIKSNMEMQNLKYQQSYYEELEENQKTVRKIRHDMKNHLSVIYSFIQNRDFDGAAKYFQELSGELTVNNRIFCKNSIVNAVLNSKYNTALENKIDCFFNISIDGLLGLDDISLCSLFSNTLDNAIEACEKIQDTSKRQISLKARYDKGYFSYEISNSKRNSITVKKNHLVTEKTHKTIHGFGVQNVRDMVEKYAGDMDISYTDDRFTVTILIGNL</sequence>
<feature type="transmembrane region" description="Helical" evidence="1">
    <location>
        <begin position="6"/>
        <end position="29"/>
    </location>
</feature>
<gene>
    <name evidence="4" type="ORF">A4V09_01305</name>
</gene>
<protein>
    <recommendedName>
        <fullName evidence="6">GHKL domain-containing protein</fullName>
    </recommendedName>
</protein>
<evidence type="ECO:0000259" key="3">
    <source>
        <dbReference type="Pfam" id="PF14689"/>
    </source>
</evidence>
<dbReference type="GO" id="GO:0042802">
    <property type="term" value="F:identical protein binding"/>
    <property type="evidence" value="ECO:0007669"/>
    <property type="project" value="TreeGrafter"/>
</dbReference>
<dbReference type="STRING" id="1796616.A4V09_01305"/>
<dbReference type="InterPro" id="IPR039506">
    <property type="entry name" value="SPOB_a"/>
</dbReference>
<name>A0A1C7I4L6_9FIRM</name>
<evidence type="ECO:0000313" key="5">
    <source>
        <dbReference type="Proteomes" id="UP000092574"/>
    </source>
</evidence>
<keyword evidence="5" id="KW-1185">Reference proteome</keyword>
<dbReference type="Gene3D" id="1.10.287.130">
    <property type="match status" value="1"/>
</dbReference>
<accession>A0A1C7I4L6</accession>
<keyword evidence="1" id="KW-0472">Membrane</keyword>
<proteinExistence type="predicted"/>
<feature type="domain" description="Sensor histidine kinase NatK-like C-terminal" evidence="2">
    <location>
        <begin position="325"/>
        <end position="426"/>
    </location>
</feature>
<dbReference type="InterPro" id="IPR036890">
    <property type="entry name" value="HATPase_C_sf"/>
</dbReference>
<dbReference type="InterPro" id="IPR032834">
    <property type="entry name" value="NatK-like_C"/>
</dbReference>
<feature type="transmembrane region" description="Helical" evidence="1">
    <location>
        <begin position="65"/>
        <end position="81"/>
    </location>
</feature>
<dbReference type="CDD" id="cd16935">
    <property type="entry name" value="HATPase_AgrC-ComD-like"/>
    <property type="match status" value="1"/>
</dbReference>
<dbReference type="Proteomes" id="UP000092574">
    <property type="component" value="Chromosome"/>
</dbReference>
<dbReference type="Pfam" id="PF14501">
    <property type="entry name" value="HATPase_c_5"/>
    <property type="match status" value="1"/>
</dbReference>
<feature type="transmembrane region" description="Helical" evidence="1">
    <location>
        <begin position="126"/>
        <end position="143"/>
    </location>
</feature>
<organism evidence="4 5">
    <name type="scientific">Blautia pseudococcoides</name>
    <dbReference type="NCBI Taxonomy" id="1796616"/>
    <lineage>
        <taxon>Bacteria</taxon>
        <taxon>Bacillati</taxon>
        <taxon>Bacillota</taxon>
        <taxon>Clostridia</taxon>
        <taxon>Lachnospirales</taxon>
        <taxon>Lachnospiraceae</taxon>
        <taxon>Blautia</taxon>
    </lineage>
</organism>
<dbReference type="EMBL" id="CP015405">
    <property type="protein sequence ID" value="ANU74515.1"/>
    <property type="molecule type" value="Genomic_DNA"/>
</dbReference>
<evidence type="ECO:0000313" key="4">
    <source>
        <dbReference type="EMBL" id="ANU74515.1"/>
    </source>
</evidence>
<dbReference type="Gene3D" id="3.30.565.10">
    <property type="entry name" value="Histidine kinase-like ATPase, C-terminal domain"/>
    <property type="match status" value="1"/>
</dbReference>
<feature type="transmembrane region" description="Helical" evidence="1">
    <location>
        <begin position="163"/>
        <end position="183"/>
    </location>
</feature>
<dbReference type="AlphaFoldDB" id="A0A1C7I4L6"/>
<dbReference type="SUPFAM" id="SSF55874">
    <property type="entry name" value="ATPase domain of HSP90 chaperone/DNA topoisomerase II/histidine kinase"/>
    <property type="match status" value="1"/>
</dbReference>